<feature type="compositionally biased region" description="Low complexity" evidence="1">
    <location>
        <begin position="22"/>
        <end position="38"/>
    </location>
</feature>
<name>A0A9P3PQN9_LYOSH</name>
<comment type="caution">
    <text evidence="3">The sequence shown here is derived from an EMBL/GenBank/DDBJ whole genome shotgun (WGS) entry which is preliminary data.</text>
</comment>
<dbReference type="SUPFAM" id="SSF47459">
    <property type="entry name" value="HLH, helix-loop-helix DNA-binding domain"/>
    <property type="match status" value="1"/>
</dbReference>
<dbReference type="EMBL" id="BRPK01000007">
    <property type="protein sequence ID" value="GLB39794.1"/>
    <property type="molecule type" value="Genomic_DNA"/>
</dbReference>
<protein>
    <submittedName>
        <fullName evidence="3">Helix loop helix domain containing protein</fullName>
    </submittedName>
</protein>
<dbReference type="Proteomes" id="UP001063166">
    <property type="component" value="Unassembled WGS sequence"/>
</dbReference>
<feature type="compositionally biased region" description="Polar residues" evidence="1">
    <location>
        <begin position="1"/>
        <end position="11"/>
    </location>
</feature>
<evidence type="ECO:0000313" key="4">
    <source>
        <dbReference type="Proteomes" id="UP001063166"/>
    </source>
</evidence>
<feature type="compositionally biased region" description="Basic and acidic residues" evidence="1">
    <location>
        <begin position="84"/>
        <end position="100"/>
    </location>
</feature>
<dbReference type="SMART" id="SM00353">
    <property type="entry name" value="HLH"/>
    <property type="match status" value="1"/>
</dbReference>
<feature type="compositionally biased region" description="Pro residues" evidence="1">
    <location>
        <begin position="39"/>
        <end position="50"/>
    </location>
</feature>
<dbReference type="GO" id="GO:0046983">
    <property type="term" value="F:protein dimerization activity"/>
    <property type="evidence" value="ECO:0007669"/>
    <property type="project" value="InterPro"/>
</dbReference>
<dbReference type="InterPro" id="IPR036638">
    <property type="entry name" value="HLH_DNA-bd_sf"/>
</dbReference>
<keyword evidence="4" id="KW-1185">Reference proteome</keyword>
<dbReference type="PROSITE" id="PS50888">
    <property type="entry name" value="BHLH"/>
    <property type="match status" value="1"/>
</dbReference>
<proteinExistence type="predicted"/>
<feature type="region of interest" description="Disordered" evidence="1">
    <location>
        <begin position="1"/>
        <end position="162"/>
    </location>
</feature>
<dbReference type="Pfam" id="PF00010">
    <property type="entry name" value="HLH"/>
    <property type="match status" value="1"/>
</dbReference>
<accession>A0A9P3PQN9</accession>
<dbReference type="InterPro" id="IPR011598">
    <property type="entry name" value="bHLH_dom"/>
</dbReference>
<evidence type="ECO:0000256" key="1">
    <source>
        <dbReference type="SAM" id="MobiDB-lite"/>
    </source>
</evidence>
<reference evidence="3" key="1">
    <citation type="submission" date="2022-07" db="EMBL/GenBank/DDBJ databases">
        <title>The genome of Lyophyllum shimeji provides insight into the initial evolution of ectomycorrhizal fungal genome.</title>
        <authorList>
            <person name="Kobayashi Y."/>
            <person name="Shibata T."/>
            <person name="Hirakawa H."/>
            <person name="Shigenobu S."/>
            <person name="Nishiyama T."/>
            <person name="Yamada A."/>
            <person name="Hasebe M."/>
            <person name="Kawaguchi M."/>
        </authorList>
    </citation>
    <scope>NUCLEOTIDE SEQUENCE</scope>
    <source>
        <strain evidence="3">AT787</strain>
    </source>
</reference>
<evidence type="ECO:0000313" key="3">
    <source>
        <dbReference type="EMBL" id="GLB39794.1"/>
    </source>
</evidence>
<gene>
    <name evidence="3" type="ORF">LshimejAT787_0703040</name>
</gene>
<evidence type="ECO:0000259" key="2">
    <source>
        <dbReference type="PROSITE" id="PS50888"/>
    </source>
</evidence>
<dbReference type="AlphaFoldDB" id="A0A9P3PQN9"/>
<sequence>MDSYAGSSNPSRRAKQLRIDTSASSPKKPAPAAAAHSHPNPPRNILPVPTPHTAGPQNDSGSAATTQPATPAKRGRKPGPLSRSARETQRKLNHSIIEKARRTKINDALATLRQLVPADYGYPKPKPEKDDDDQEYDAEGEGSKKKDSKPKKPSKREEKEKEFKLEILVRTVSFMQDLLERVKVLEEAAGSSECAKCLHKPASSSKRRHDADDDDESQSTAKRHRRDRDIDIEPTSRSFPQEQHQRRLPPISSWLPNPNSQIDPLLLSPSPPQVQRTSPSMISQLPSPPASTHFVPVQSTHVPPVLNLGPVATSALLSPRRTPEDESAASLLLQISANSAGAGFDMSKMRTSCVTPVPGDLRRTGPAAPLAKAQTPGSMLGLTRRV</sequence>
<feature type="compositionally biased region" description="Polar residues" evidence="1">
    <location>
        <begin position="273"/>
        <end position="285"/>
    </location>
</feature>
<dbReference type="OrthoDB" id="690068at2759"/>
<organism evidence="3 4">
    <name type="scientific">Lyophyllum shimeji</name>
    <name type="common">Hon-shimeji</name>
    <name type="synonym">Tricholoma shimeji</name>
    <dbReference type="NCBI Taxonomy" id="47721"/>
    <lineage>
        <taxon>Eukaryota</taxon>
        <taxon>Fungi</taxon>
        <taxon>Dikarya</taxon>
        <taxon>Basidiomycota</taxon>
        <taxon>Agaricomycotina</taxon>
        <taxon>Agaricomycetes</taxon>
        <taxon>Agaricomycetidae</taxon>
        <taxon>Agaricales</taxon>
        <taxon>Tricholomatineae</taxon>
        <taxon>Lyophyllaceae</taxon>
        <taxon>Lyophyllum</taxon>
    </lineage>
</organism>
<dbReference type="Gene3D" id="4.10.280.10">
    <property type="entry name" value="Helix-loop-helix DNA-binding domain"/>
    <property type="match status" value="1"/>
</dbReference>
<feature type="region of interest" description="Disordered" evidence="1">
    <location>
        <begin position="361"/>
        <end position="386"/>
    </location>
</feature>
<feature type="compositionally biased region" description="Acidic residues" evidence="1">
    <location>
        <begin position="130"/>
        <end position="140"/>
    </location>
</feature>
<feature type="region of interest" description="Disordered" evidence="1">
    <location>
        <begin position="188"/>
        <end position="292"/>
    </location>
</feature>
<feature type="compositionally biased region" description="Polar residues" evidence="1">
    <location>
        <begin position="55"/>
        <end position="69"/>
    </location>
</feature>
<feature type="domain" description="BHLH" evidence="2">
    <location>
        <begin position="89"/>
        <end position="178"/>
    </location>
</feature>